<dbReference type="AlphaFoldDB" id="A0A4V3CVY6"/>
<dbReference type="GO" id="GO:0090729">
    <property type="term" value="F:toxin activity"/>
    <property type="evidence" value="ECO:0007669"/>
    <property type="project" value="UniProtKB-KW"/>
</dbReference>
<dbReference type="GO" id="GO:0016787">
    <property type="term" value="F:hydrolase activity"/>
    <property type="evidence" value="ECO:0007669"/>
    <property type="project" value="UniProtKB-KW"/>
</dbReference>
<dbReference type="SUPFAM" id="SSF88723">
    <property type="entry name" value="PIN domain-like"/>
    <property type="match status" value="1"/>
</dbReference>
<evidence type="ECO:0000256" key="3">
    <source>
        <dbReference type="ARBA" id="ARBA00022723"/>
    </source>
</evidence>
<dbReference type="HAMAP" id="MF_00265">
    <property type="entry name" value="VapC_Nob1"/>
    <property type="match status" value="1"/>
</dbReference>
<name>A0A4V3CVY6_9HYPH</name>
<feature type="binding site" evidence="5">
    <location>
        <position position="9"/>
    </location>
    <ligand>
        <name>Mg(2+)</name>
        <dbReference type="ChEBI" id="CHEBI:18420"/>
    </ligand>
</feature>
<keyword evidence="3 5" id="KW-0479">Metal-binding</keyword>
<evidence type="ECO:0000256" key="5">
    <source>
        <dbReference type="HAMAP-Rule" id="MF_00265"/>
    </source>
</evidence>
<dbReference type="OrthoDB" id="574461at2"/>
<organism evidence="7 8">
    <name type="scientific">Oharaeibacter diazotrophicus</name>
    <dbReference type="NCBI Taxonomy" id="1920512"/>
    <lineage>
        <taxon>Bacteria</taxon>
        <taxon>Pseudomonadati</taxon>
        <taxon>Pseudomonadota</taxon>
        <taxon>Alphaproteobacteria</taxon>
        <taxon>Hyphomicrobiales</taxon>
        <taxon>Pleomorphomonadaceae</taxon>
        <taxon>Oharaeibacter</taxon>
    </lineage>
</organism>
<comment type="similarity">
    <text evidence="5">Belongs to the PINc/VapC protein family.</text>
</comment>
<dbReference type="GO" id="GO:0000287">
    <property type="term" value="F:magnesium ion binding"/>
    <property type="evidence" value="ECO:0007669"/>
    <property type="project" value="UniProtKB-UniRule"/>
</dbReference>
<dbReference type="InterPro" id="IPR022907">
    <property type="entry name" value="VapC_family"/>
</dbReference>
<evidence type="ECO:0000256" key="1">
    <source>
        <dbReference type="ARBA" id="ARBA00022649"/>
    </source>
</evidence>
<evidence type="ECO:0000313" key="8">
    <source>
        <dbReference type="Proteomes" id="UP000294547"/>
    </source>
</evidence>
<keyword evidence="4 5" id="KW-0378">Hydrolase</keyword>
<reference evidence="7 8" key="1">
    <citation type="submission" date="2019-03" db="EMBL/GenBank/DDBJ databases">
        <title>Genomic Encyclopedia of Type Strains, Phase IV (KMG-IV): sequencing the most valuable type-strain genomes for metagenomic binning, comparative biology and taxonomic classification.</title>
        <authorList>
            <person name="Goeker M."/>
        </authorList>
    </citation>
    <scope>NUCLEOTIDE SEQUENCE [LARGE SCALE GENOMIC DNA]</scope>
    <source>
        <strain evidence="7 8">DSM 102969</strain>
    </source>
</reference>
<protein>
    <recommendedName>
        <fullName evidence="5">Ribonuclease VapC</fullName>
        <shortName evidence="5">RNase VapC</shortName>
        <ecNumber evidence="5">3.1.-.-</ecNumber>
    </recommendedName>
    <alternativeName>
        <fullName evidence="5">Toxin VapC</fullName>
    </alternativeName>
</protein>
<dbReference type="Pfam" id="PF01850">
    <property type="entry name" value="PIN"/>
    <property type="match status" value="1"/>
</dbReference>
<comment type="function">
    <text evidence="5">Toxic component of a toxin-antitoxin (TA) system. An RNase.</text>
</comment>
<evidence type="ECO:0000259" key="6">
    <source>
        <dbReference type="Pfam" id="PF01850"/>
    </source>
</evidence>
<keyword evidence="2 5" id="KW-0540">Nuclease</keyword>
<dbReference type="Gene3D" id="3.40.50.1010">
    <property type="entry name" value="5'-nuclease"/>
    <property type="match status" value="1"/>
</dbReference>
<dbReference type="InterPro" id="IPR029060">
    <property type="entry name" value="PIN-like_dom_sf"/>
</dbReference>
<keyword evidence="8" id="KW-1185">Reference proteome</keyword>
<gene>
    <name evidence="5" type="primary">vapC</name>
    <name evidence="7" type="ORF">EDD54_2904</name>
</gene>
<evidence type="ECO:0000256" key="4">
    <source>
        <dbReference type="ARBA" id="ARBA00022801"/>
    </source>
</evidence>
<keyword evidence="1 5" id="KW-1277">Toxin-antitoxin system</keyword>
<comment type="caution">
    <text evidence="7">The sequence shown here is derived from an EMBL/GenBank/DDBJ whole genome shotgun (WGS) entry which is preliminary data.</text>
</comment>
<feature type="binding site" evidence="5">
    <location>
        <position position="104"/>
    </location>
    <ligand>
        <name>Mg(2+)</name>
        <dbReference type="ChEBI" id="CHEBI:18420"/>
    </ligand>
</feature>
<feature type="domain" description="PIN" evidence="6">
    <location>
        <begin position="8"/>
        <end position="127"/>
    </location>
</feature>
<evidence type="ECO:0000256" key="2">
    <source>
        <dbReference type="ARBA" id="ARBA00022722"/>
    </source>
</evidence>
<comment type="cofactor">
    <cofactor evidence="5">
        <name>Mg(2+)</name>
        <dbReference type="ChEBI" id="CHEBI:18420"/>
    </cofactor>
</comment>
<dbReference type="Proteomes" id="UP000294547">
    <property type="component" value="Unassembled WGS sequence"/>
</dbReference>
<dbReference type="RefSeq" id="WP_126540311.1">
    <property type="nucleotide sequence ID" value="NZ_BSPM01000002.1"/>
</dbReference>
<keyword evidence="5" id="KW-0800">Toxin</keyword>
<keyword evidence="5" id="KW-0460">Magnesium</keyword>
<dbReference type="InterPro" id="IPR002716">
    <property type="entry name" value="PIN_dom"/>
</dbReference>
<accession>A0A4V3CVY6</accession>
<dbReference type="EMBL" id="SNXY01000008">
    <property type="protein sequence ID" value="TDP84298.1"/>
    <property type="molecule type" value="Genomic_DNA"/>
</dbReference>
<dbReference type="EC" id="3.1.-.-" evidence="5"/>
<sequence>MPDRIVHLDTNVFIAAFETADGPGYAARRLLTAAENARLRIVTSELTLSEVLVGPLRRGDDALAALYRSILVSREGFAVAPIDRAVLEAAAQLRAGHGTLRLPDAIHRATADLSTCTAVATADLRLPLAAGQRRIDLDDAAVTAFLDPPP</sequence>
<evidence type="ECO:0000313" key="7">
    <source>
        <dbReference type="EMBL" id="TDP84298.1"/>
    </source>
</evidence>
<proteinExistence type="inferred from homology"/>
<dbReference type="GO" id="GO:0004540">
    <property type="term" value="F:RNA nuclease activity"/>
    <property type="evidence" value="ECO:0007669"/>
    <property type="project" value="InterPro"/>
</dbReference>